<comment type="caution">
    <text evidence="3">The sequence shown here is derived from an EMBL/GenBank/DDBJ whole genome shotgun (WGS) entry which is preliminary data.</text>
</comment>
<evidence type="ECO:0000256" key="1">
    <source>
        <dbReference type="SAM" id="MobiDB-lite"/>
    </source>
</evidence>
<dbReference type="AlphaFoldDB" id="A0A9N9L1U0"/>
<keyword evidence="4" id="KW-1185">Reference proteome</keyword>
<dbReference type="Proteomes" id="UP000696280">
    <property type="component" value="Unassembled WGS sequence"/>
</dbReference>
<evidence type="ECO:0000256" key="2">
    <source>
        <dbReference type="SAM" id="SignalP"/>
    </source>
</evidence>
<feature type="chain" id="PRO_5040477183" evidence="2">
    <location>
        <begin position="22"/>
        <end position="404"/>
    </location>
</feature>
<name>A0A9N9L1U0_9HELO</name>
<organism evidence="3 4">
    <name type="scientific">Hymenoscyphus fraxineus</name>
    <dbReference type="NCBI Taxonomy" id="746836"/>
    <lineage>
        <taxon>Eukaryota</taxon>
        <taxon>Fungi</taxon>
        <taxon>Dikarya</taxon>
        <taxon>Ascomycota</taxon>
        <taxon>Pezizomycotina</taxon>
        <taxon>Leotiomycetes</taxon>
        <taxon>Helotiales</taxon>
        <taxon>Helotiaceae</taxon>
        <taxon>Hymenoscyphus</taxon>
    </lineage>
</organism>
<gene>
    <name evidence="3" type="ORF">HYFRA_00011949</name>
</gene>
<sequence>MHRGWKTSSLLLLGALSTAFSRVLPDSEIAIRQENHAPPPPIPLRIRSSGHKKKFRSCSTGDINSRSITRRGQCSCKGGRLEDDDDDEEAHCKSDAGPTLEIEVCEVATDRDTCAIEAVPAWAQGEPAGPRKPEFLAERGKKGLNLVAHPKQGPDFLDRMKVNYKFTNLSREDWEIENGGGDEGVGEGVPSLSFFKKYGFQRKDGWQGVWVHSTGGLIDNVASISIGKAPQKKDGKEYVAIVAHNRDSVRDANRFVIESDGSNKFDANNKYVPLPPEEVATKAVPVAQLVYQAAKQTGMLNGKPEKYFLVSDAITNTEARRDIKTVEKKMKTKRSEETVLHPNAAGVEGEMYKLIAGNDNSYSWLNTIGRNPATFGDYKIDTIITRNNPHMIIIELVKKEAGGG</sequence>
<evidence type="ECO:0000313" key="4">
    <source>
        <dbReference type="Proteomes" id="UP000696280"/>
    </source>
</evidence>
<evidence type="ECO:0000313" key="3">
    <source>
        <dbReference type="EMBL" id="CAG8956638.1"/>
    </source>
</evidence>
<dbReference type="OrthoDB" id="10297758at2759"/>
<reference evidence="3" key="1">
    <citation type="submission" date="2021-07" db="EMBL/GenBank/DDBJ databases">
        <authorList>
            <person name="Durling M."/>
        </authorList>
    </citation>
    <scope>NUCLEOTIDE SEQUENCE</scope>
</reference>
<feature type="region of interest" description="Disordered" evidence="1">
    <location>
        <begin position="31"/>
        <end position="62"/>
    </location>
</feature>
<feature type="signal peptide" evidence="2">
    <location>
        <begin position="1"/>
        <end position="21"/>
    </location>
</feature>
<proteinExistence type="predicted"/>
<dbReference type="EMBL" id="CAJVRL010000071">
    <property type="protein sequence ID" value="CAG8956638.1"/>
    <property type="molecule type" value="Genomic_DNA"/>
</dbReference>
<accession>A0A9N9L1U0</accession>
<keyword evidence="2" id="KW-0732">Signal</keyword>
<protein>
    <submittedName>
        <fullName evidence="3">Uncharacterized protein</fullName>
    </submittedName>
</protein>